<evidence type="ECO:0000259" key="1">
    <source>
        <dbReference type="Pfam" id="PF13579"/>
    </source>
</evidence>
<dbReference type="PANTHER" id="PTHR45947:SF15">
    <property type="entry name" value="TEICHURONIC ACID BIOSYNTHESIS GLYCOSYLTRANSFERASE TUAC-RELATED"/>
    <property type="match status" value="1"/>
</dbReference>
<reference evidence="2 3" key="1">
    <citation type="submission" date="2018-07" db="EMBL/GenBank/DDBJ databases">
        <title>Dyella solisilvae sp. nov., isolated from the pine and broad-leaved mixed forest soil.</title>
        <authorList>
            <person name="Gao Z."/>
            <person name="Qiu L."/>
        </authorList>
    </citation>
    <scope>NUCLEOTIDE SEQUENCE [LARGE SCALE GENOMIC DNA]</scope>
    <source>
        <strain evidence="2 3">DHG54</strain>
    </source>
</reference>
<dbReference type="AlphaFoldDB" id="A0A370K4W3"/>
<dbReference type="SUPFAM" id="SSF53756">
    <property type="entry name" value="UDP-Glycosyltransferase/glycogen phosphorylase"/>
    <property type="match status" value="1"/>
</dbReference>
<accession>A0A370K4W3</accession>
<dbReference type="GO" id="GO:0016757">
    <property type="term" value="F:glycosyltransferase activity"/>
    <property type="evidence" value="ECO:0007669"/>
    <property type="project" value="UniProtKB-ARBA"/>
</dbReference>
<dbReference type="RefSeq" id="WP_114826664.1">
    <property type="nucleotide sequence ID" value="NZ_QQSY01000007.1"/>
</dbReference>
<gene>
    <name evidence="2" type="ORF">DVT68_18335</name>
</gene>
<name>A0A370K4W3_9GAMM</name>
<dbReference type="InterPro" id="IPR050194">
    <property type="entry name" value="Glycosyltransferase_grp1"/>
</dbReference>
<comment type="caution">
    <text evidence="2">The sequence shown here is derived from an EMBL/GenBank/DDBJ whole genome shotgun (WGS) entry which is preliminary data.</text>
</comment>
<organism evidence="2 3">
    <name type="scientific">Dyella solisilvae</name>
    <dbReference type="NCBI Taxonomy" id="1920168"/>
    <lineage>
        <taxon>Bacteria</taxon>
        <taxon>Pseudomonadati</taxon>
        <taxon>Pseudomonadota</taxon>
        <taxon>Gammaproteobacteria</taxon>
        <taxon>Lysobacterales</taxon>
        <taxon>Rhodanobacteraceae</taxon>
        <taxon>Dyella</taxon>
    </lineage>
</organism>
<evidence type="ECO:0000313" key="3">
    <source>
        <dbReference type="Proteomes" id="UP000254711"/>
    </source>
</evidence>
<dbReference type="InterPro" id="IPR028098">
    <property type="entry name" value="Glyco_trans_4-like_N"/>
</dbReference>
<keyword evidence="3" id="KW-1185">Reference proteome</keyword>
<dbReference type="Pfam" id="PF13692">
    <property type="entry name" value="Glyco_trans_1_4"/>
    <property type="match status" value="1"/>
</dbReference>
<keyword evidence="2" id="KW-0808">Transferase</keyword>
<sequence length="392" mass="42324">MRLRVLVLTNLFPTPWDPLRGAFNRQQFERLAQHHDVDVLTAVDFRERMAGVKGQVSVDGVRTDHFTFVYPPRIGRSLHAACWALSLWLQRGRRLRAAGYDCLLASWAYPDAAAAGWLARRLGIPYVVKVHGSDLNVQAEHALRRLQIRSALRGAAAVVTVSRALAEKAVALDAPRSMVHVLYNGVDPALFSPGSRSQARAHLHLPPDTPLVLYVGNLKESKGCLDLLEAFPALMAAQPAARLVYVGAGPCWGPLLERATALGFAERVHLVGAIPHDALGDWFRAADLLCLPSHNEGVPNVVLEAMACGTPVVATRVGGIPEVLPDVAGLLTPAHDRQALSGALVEASSCHWDREAIARQASAFRWDDNVSRLADILRDAAATAPAAARATA</sequence>
<dbReference type="OrthoDB" id="258796at2"/>
<dbReference type="EMBL" id="QQSY01000007">
    <property type="protein sequence ID" value="RDI97050.1"/>
    <property type="molecule type" value="Genomic_DNA"/>
</dbReference>
<proteinExistence type="predicted"/>
<feature type="domain" description="Glycosyltransferase subfamily 4-like N-terminal" evidence="1">
    <location>
        <begin position="25"/>
        <end position="185"/>
    </location>
</feature>
<protein>
    <submittedName>
        <fullName evidence="2">Glycosyltransferase family 4 protein</fullName>
    </submittedName>
</protein>
<dbReference type="CDD" id="cd03798">
    <property type="entry name" value="GT4_WlbH-like"/>
    <property type="match status" value="1"/>
</dbReference>
<dbReference type="PANTHER" id="PTHR45947">
    <property type="entry name" value="SULFOQUINOVOSYL TRANSFERASE SQD2"/>
    <property type="match status" value="1"/>
</dbReference>
<evidence type="ECO:0000313" key="2">
    <source>
        <dbReference type="EMBL" id="RDI97050.1"/>
    </source>
</evidence>
<dbReference type="Pfam" id="PF13579">
    <property type="entry name" value="Glyco_trans_4_4"/>
    <property type="match status" value="1"/>
</dbReference>
<dbReference type="Gene3D" id="3.40.50.2000">
    <property type="entry name" value="Glycogen Phosphorylase B"/>
    <property type="match status" value="2"/>
</dbReference>
<dbReference type="Proteomes" id="UP000254711">
    <property type="component" value="Unassembled WGS sequence"/>
</dbReference>